<sequence>MITEHKNIGYILPIVRADVCCEIGKDQDDVKGFDVLFYHVSEKML</sequence>
<gene>
    <name evidence="1" type="ORF">SBF1_8830004</name>
</gene>
<evidence type="ECO:0000313" key="1">
    <source>
        <dbReference type="EMBL" id="SPF56170.1"/>
    </source>
</evidence>
<reference evidence="2" key="1">
    <citation type="submission" date="2018-02" db="EMBL/GenBank/DDBJ databases">
        <authorList>
            <person name="Hausmann B."/>
        </authorList>
    </citation>
    <scope>NUCLEOTIDE SEQUENCE [LARGE SCALE GENOMIC DNA]</scope>
    <source>
        <strain evidence="2">Peat soil MAG SbF1</strain>
    </source>
</reference>
<proteinExistence type="predicted"/>
<accession>A0A2U3LW63</accession>
<dbReference type="AlphaFoldDB" id="A0A2U3LW63"/>
<dbReference type="EMBL" id="OMOF01000871">
    <property type="protein sequence ID" value="SPF56170.1"/>
    <property type="molecule type" value="Genomic_DNA"/>
</dbReference>
<protein>
    <submittedName>
        <fullName evidence="1">Uncharacterized protein</fullName>
    </submittedName>
</protein>
<name>A0A2U3LW63_9FIRM</name>
<organism evidence="1 2">
    <name type="scientific">Candidatus Desulfosporosinus infrequens</name>
    <dbReference type="NCBI Taxonomy" id="2043169"/>
    <lineage>
        <taxon>Bacteria</taxon>
        <taxon>Bacillati</taxon>
        <taxon>Bacillota</taxon>
        <taxon>Clostridia</taxon>
        <taxon>Eubacteriales</taxon>
        <taxon>Desulfitobacteriaceae</taxon>
        <taxon>Desulfosporosinus</taxon>
    </lineage>
</organism>
<dbReference type="Proteomes" id="UP000238916">
    <property type="component" value="Unassembled WGS sequence"/>
</dbReference>
<evidence type="ECO:0000313" key="2">
    <source>
        <dbReference type="Proteomes" id="UP000238916"/>
    </source>
</evidence>